<sequence>MQLDSPNQFESYAILGRAFGYPNCCVAWWIAGMDHRVPYSPEPLTDWENTQFVPCPKCREKFATDLIREIKQRRTVSELFPLASGNVRPEDLAKDFSLAEWADVFASASKAMAVVSQHQD</sequence>
<dbReference type="EMBL" id="JACXAF010000009">
    <property type="protein sequence ID" value="MBD1389528.1"/>
    <property type="molecule type" value="Genomic_DNA"/>
</dbReference>
<dbReference type="AlphaFoldDB" id="A0A8J6QIS3"/>
<organism evidence="1 2">
    <name type="scientific">Neiella litorisoli</name>
    <dbReference type="NCBI Taxonomy" id="2771431"/>
    <lineage>
        <taxon>Bacteria</taxon>
        <taxon>Pseudomonadati</taxon>
        <taxon>Pseudomonadota</taxon>
        <taxon>Gammaproteobacteria</taxon>
        <taxon>Alteromonadales</taxon>
        <taxon>Echinimonadaceae</taxon>
        <taxon>Neiella</taxon>
    </lineage>
</organism>
<reference evidence="1" key="1">
    <citation type="submission" date="2020-09" db="EMBL/GenBank/DDBJ databases">
        <title>A novel bacterium of genus Neiella, isolated from South China Sea.</title>
        <authorList>
            <person name="Huang H."/>
            <person name="Mo K."/>
            <person name="Hu Y."/>
        </authorList>
    </citation>
    <scope>NUCLEOTIDE SEQUENCE</scope>
    <source>
        <strain evidence="1">HB171785</strain>
    </source>
</reference>
<keyword evidence="2" id="KW-1185">Reference proteome</keyword>
<accession>A0A8J6QIS3</accession>
<evidence type="ECO:0000313" key="2">
    <source>
        <dbReference type="Proteomes" id="UP000638014"/>
    </source>
</evidence>
<dbReference type="RefSeq" id="WP_191144634.1">
    <property type="nucleotide sequence ID" value="NZ_JACXAF010000009.1"/>
</dbReference>
<name>A0A8J6QIS3_9GAMM</name>
<gene>
    <name evidence="1" type="ORF">IC617_08815</name>
</gene>
<dbReference type="Proteomes" id="UP000638014">
    <property type="component" value="Unassembled WGS sequence"/>
</dbReference>
<evidence type="ECO:0000313" key="1">
    <source>
        <dbReference type="EMBL" id="MBD1389528.1"/>
    </source>
</evidence>
<proteinExistence type="predicted"/>
<protein>
    <submittedName>
        <fullName evidence="1">Uncharacterized protein</fullName>
    </submittedName>
</protein>
<comment type="caution">
    <text evidence="1">The sequence shown here is derived from an EMBL/GenBank/DDBJ whole genome shotgun (WGS) entry which is preliminary data.</text>
</comment>